<organism evidence="2 3">
    <name type="scientific">Porphyra umbilicalis</name>
    <name type="common">Purple laver</name>
    <name type="synonym">Red alga</name>
    <dbReference type="NCBI Taxonomy" id="2786"/>
    <lineage>
        <taxon>Eukaryota</taxon>
        <taxon>Rhodophyta</taxon>
        <taxon>Bangiophyceae</taxon>
        <taxon>Bangiales</taxon>
        <taxon>Bangiaceae</taxon>
        <taxon>Porphyra</taxon>
    </lineage>
</organism>
<evidence type="ECO:0000313" key="3">
    <source>
        <dbReference type="Proteomes" id="UP000218209"/>
    </source>
</evidence>
<evidence type="ECO:0000256" key="1">
    <source>
        <dbReference type="SAM" id="MobiDB-lite"/>
    </source>
</evidence>
<sequence>MGSADATSQQADGIRSTPSTSSTLAVAAQNGPGPDGSADPPAAANAGASSNSSKQKRRRWDKDHDILGVNAVSAAGGHVASRGTITERFEAAAAIFCAHPQARFTTDGKALRDRFLLLKKNFKLSDTREALRTGHEEEVTPLDKVLVDVVEAADDHKRVEEHKHGEASRREERLVATGEAIRHAAMERRRDRTARAPHRDDEPAEPVGGQEAAPPSSRRRKRRDSDDEDVVGELQRFEDRRSALAQKKLDLMEKQLEQQREFHAQEMARRDREEQERQRRQERLDVEQRRERTAFLHLMDEVMKRLH</sequence>
<evidence type="ECO:0000313" key="2">
    <source>
        <dbReference type="EMBL" id="OSX77214.1"/>
    </source>
</evidence>
<proteinExistence type="predicted"/>
<protein>
    <submittedName>
        <fullName evidence="2">Uncharacterized protein</fullName>
    </submittedName>
</protein>
<feature type="region of interest" description="Disordered" evidence="1">
    <location>
        <begin position="156"/>
        <end position="235"/>
    </location>
</feature>
<dbReference type="EMBL" id="KV918844">
    <property type="protein sequence ID" value="OSX77214.1"/>
    <property type="molecule type" value="Genomic_DNA"/>
</dbReference>
<feature type="compositionally biased region" description="Basic and acidic residues" evidence="1">
    <location>
        <begin position="156"/>
        <end position="201"/>
    </location>
</feature>
<feature type="compositionally biased region" description="Polar residues" evidence="1">
    <location>
        <begin position="1"/>
        <end position="24"/>
    </location>
</feature>
<dbReference type="Proteomes" id="UP000218209">
    <property type="component" value="Unassembled WGS sequence"/>
</dbReference>
<feature type="region of interest" description="Disordered" evidence="1">
    <location>
        <begin position="258"/>
        <end position="286"/>
    </location>
</feature>
<dbReference type="AlphaFoldDB" id="A0A1X6P8N0"/>
<accession>A0A1X6P8N0</accession>
<feature type="compositionally biased region" description="Low complexity" evidence="1">
    <location>
        <begin position="30"/>
        <end position="53"/>
    </location>
</feature>
<name>A0A1X6P8N0_PORUM</name>
<feature type="region of interest" description="Disordered" evidence="1">
    <location>
        <begin position="1"/>
        <end position="60"/>
    </location>
</feature>
<keyword evidence="3" id="KW-1185">Reference proteome</keyword>
<reference evidence="2 3" key="1">
    <citation type="submission" date="2017-03" db="EMBL/GenBank/DDBJ databases">
        <title>WGS assembly of Porphyra umbilicalis.</title>
        <authorList>
            <person name="Brawley S.H."/>
            <person name="Blouin N.A."/>
            <person name="Ficko-Blean E."/>
            <person name="Wheeler G.L."/>
            <person name="Lohr M."/>
            <person name="Goodson H.V."/>
            <person name="Jenkins J.W."/>
            <person name="Blaby-Haas C.E."/>
            <person name="Helliwell K.E."/>
            <person name="Chan C."/>
            <person name="Marriage T."/>
            <person name="Bhattacharya D."/>
            <person name="Klein A.S."/>
            <person name="Badis Y."/>
            <person name="Brodie J."/>
            <person name="Cao Y."/>
            <person name="Collen J."/>
            <person name="Dittami S.M."/>
            <person name="Gachon C.M."/>
            <person name="Green B.R."/>
            <person name="Karpowicz S."/>
            <person name="Kim J.W."/>
            <person name="Kudahl U."/>
            <person name="Lin S."/>
            <person name="Michel G."/>
            <person name="Mittag M."/>
            <person name="Olson B.J."/>
            <person name="Pangilinan J."/>
            <person name="Peng Y."/>
            <person name="Qiu H."/>
            <person name="Shu S."/>
            <person name="Singer J.T."/>
            <person name="Smith A.G."/>
            <person name="Sprecher B.N."/>
            <person name="Wagner V."/>
            <person name="Wang W."/>
            <person name="Wang Z.-Y."/>
            <person name="Yan J."/>
            <person name="Yarish C."/>
            <person name="Zoeuner-Riek S."/>
            <person name="Zhuang Y."/>
            <person name="Zou Y."/>
            <person name="Lindquist E.A."/>
            <person name="Grimwood J."/>
            <person name="Barry K."/>
            <person name="Rokhsar D.S."/>
            <person name="Schmutz J."/>
            <person name="Stiller J.W."/>
            <person name="Grossman A.R."/>
            <person name="Prochnik S.E."/>
        </authorList>
    </citation>
    <scope>NUCLEOTIDE SEQUENCE [LARGE SCALE GENOMIC DNA]</scope>
    <source>
        <strain evidence="2">4086291</strain>
    </source>
</reference>
<gene>
    <name evidence="2" type="ORF">BU14_0158s0019</name>
</gene>